<dbReference type="EMBL" id="CP013695">
    <property type="protein sequence ID" value="ALU31885.1"/>
    <property type="molecule type" value="Genomic_DNA"/>
</dbReference>
<keyword evidence="1" id="KW-1133">Transmembrane helix</keyword>
<name>A0A0U2NF98_9CREN</name>
<evidence type="ECO:0000313" key="3">
    <source>
        <dbReference type="EMBL" id="ALU31885.1"/>
    </source>
</evidence>
<dbReference type="Proteomes" id="UP000060043">
    <property type="component" value="Chromosome"/>
</dbReference>
<evidence type="ECO:0000313" key="5">
    <source>
        <dbReference type="Proteomes" id="UP000065473"/>
    </source>
</evidence>
<dbReference type="EMBL" id="CP013694">
    <property type="protein sequence ID" value="ALU29160.1"/>
    <property type="molecule type" value="Genomic_DNA"/>
</dbReference>
<keyword evidence="1" id="KW-0472">Membrane</keyword>
<sequence length="98" mass="11486">MFDKAPMDLYKHKIIFVTIYSLLESIVACILLGQQFLHFVTSVLNPIAISVETYANIVVFYALIIGGLFILFWPINFIFLEIGFKIADWIQDRYPWFF</sequence>
<dbReference type="Proteomes" id="UP000065473">
    <property type="component" value="Chromosome"/>
</dbReference>
<proteinExistence type="predicted"/>
<evidence type="ECO:0000256" key="1">
    <source>
        <dbReference type="SAM" id="Phobius"/>
    </source>
</evidence>
<dbReference type="AlphaFoldDB" id="A0A0U2NF98"/>
<organism evidence="3 4">
    <name type="scientific">Sulfolobus acidocaldarius</name>
    <dbReference type="NCBI Taxonomy" id="2285"/>
    <lineage>
        <taxon>Archaea</taxon>
        <taxon>Thermoproteota</taxon>
        <taxon>Thermoprotei</taxon>
        <taxon>Sulfolobales</taxon>
        <taxon>Sulfolobaceae</taxon>
        <taxon>Sulfolobus</taxon>
    </lineage>
</organism>
<keyword evidence="1" id="KW-0812">Transmembrane</keyword>
<feature type="transmembrane region" description="Helical" evidence="1">
    <location>
        <begin position="57"/>
        <end position="80"/>
    </location>
</feature>
<protein>
    <submittedName>
        <fullName evidence="3">Uncharacterized protein</fullName>
    </submittedName>
</protein>
<dbReference type="DNASU" id="3473157"/>
<reference evidence="4 5" key="1">
    <citation type="submission" date="2015-12" db="EMBL/GenBank/DDBJ databases">
        <title>A stable core within a dynamic pangenome in Sulfolobus acidocaldarius.</title>
        <authorList>
            <person name="Anderson R."/>
            <person name="Kouris A."/>
            <person name="Seward C."/>
            <person name="Campbell K."/>
            <person name="Whitaker R."/>
        </authorList>
    </citation>
    <scope>NUCLEOTIDE SEQUENCE [LARGE SCALE GENOMIC DNA]</scope>
    <source>
        <strain evidence="2 5">GG12-C01-09</strain>
        <strain evidence="3 4">NG05B_CO5_07</strain>
    </source>
</reference>
<feature type="transmembrane region" description="Helical" evidence="1">
    <location>
        <begin position="14"/>
        <end position="37"/>
    </location>
</feature>
<gene>
    <name evidence="2" type="ORF">ATY89_03875</name>
    <name evidence="3" type="ORF">ATZ20_06900</name>
</gene>
<evidence type="ECO:0000313" key="4">
    <source>
        <dbReference type="Proteomes" id="UP000060043"/>
    </source>
</evidence>
<evidence type="ECO:0000313" key="2">
    <source>
        <dbReference type="EMBL" id="ALU29160.1"/>
    </source>
</evidence>
<accession>A0A0U2NF98</accession>